<dbReference type="HAMAP" id="MF_01145">
    <property type="entry name" value="Foldase_PrsA"/>
    <property type="match status" value="1"/>
</dbReference>
<keyword evidence="5 11" id="KW-0732">Signal</keyword>
<feature type="transmembrane region" description="Helical" evidence="13">
    <location>
        <begin position="83"/>
        <end position="102"/>
    </location>
</feature>
<accession>A0A0D5NH69</accession>
<proteinExistence type="inferred from homology"/>
<evidence type="ECO:0000256" key="13">
    <source>
        <dbReference type="SAM" id="Phobius"/>
    </source>
</evidence>
<reference evidence="15 16" key="1">
    <citation type="journal article" date="2015" name="J. Biotechnol.">
        <title>Complete genome sequence of Paenibacillus beijingensis 7188(T) (=DSM 24997(T)), a novel rhizobacterium from jujube garden soil.</title>
        <authorList>
            <person name="Kwak Y."/>
            <person name="Shin J.H."/>
        </authorList>
    </citation>
    <scope>NUCLEOTIDE SEQUENCE [LARGE SCALE GENOMIC DNA]</scope>
    <source>
        <strain evidence="15 16">DSM 24997</strain>
    </source>
</reference>
<evidence type="ECO:0000256" key="1">
    <source>
        <dbReference type="ARBA" id="ARBA00000971"/>
    </source>
</evidence>
<evidence type="ECO:0000256" key="3">
    <source>
        <dbReference type="ARBA" id="ARBA00006071"/>
    </source>
</evidence>
<dbReference type="OrthoDB" id="14196at2"/>
<dbReference type="InterPro" id="IPR027304">
    <property type="entry name" value="Trigger_fact/SurA_dom_sf"/>
</dbReference>
<name>A0A0D5NH69_9BACL</name>
<dbReference type="Pfam" id="PF13616">
    <property type="entry name" value="Rotamase_3"/>
    <property type="match status" value="1"/>
</dbReference>
<dbReference type="KEGG" id="pbj:VN24_07740"/>
<sequence length="399" mass="42768">MKEKDFNPQDENQRNATEEEVAAQTPETALESGEKPSAARNGDEDRELEETAEASALSPLGSAVSGAAAEEERERAPKKSGASLGWMIVSLVLAILLVVVLIKPPFGGSGNETVATVNGEKITQDQLYDSLVKSGGKNTLDSLITEKLVDQEAKKQNVTVTQADLDSELQEIKKQFGTEEQFNAALQQYGMTLDDLKSQMKAQVQIRKILLPKTNVTDEQIKQYFEENKQSFNTAEQVEASHILVATEQEADAIIKQLNGGADFAAIAKEKSTDPGSKDNGGALGYFGKGAMDPAFEEAAFKLKVGETSSEPVKSSFGYHIIKVTGHKEAHTATLDEQKETIKKTLQDQAIQSMSASWMADLKSKATITNTLDNADEGAAAPGSTDTGAPAAPEAEGTK</sequence>
<dbReference type="EMBL" id="CP011058">
    <property type="protein sequence ID" value="AJY74485.1"/>
    <property type="molecule type" value="Genomic_DNA"/>
</dbReference>
<evidence type="ECO:0000256" key="2">
    <source>
        <dbReference type="ARBA" id="ARBA00004193"/>
    </source>
</evidence>
<dbReference type="SUPFAM" id="SSF109998">
    <property type="entry name" value="Triger factor/SurA peptide-binding domain-like"/>
    <property type="match status" value="1"/>
</dbReference>
<organism evidence="15 16">
    <name type="scientific">Paenibacillus beijingensis</name>
    <dbReference type="NCBI Taxonomy" id="1126833"/>
    <lineage>
        <taxon>Bacteria</taxon>
        <taxon>Bacillati</taxon>
        <taxon>Bacillota</taxon>
        <taxon>Bacilli</taxon>
        <taxon>Bacillales</taxon>
        <taxon>Paenibacillaceae</taxon>
        <taxon>Paenibacillus</taxon>
    </lineage>
</organism>
<dbReference type="AlphaFoldDB" id="A0A0D5NH69"/>
<feature type="compositionally biased region" description="Basic and acidic residues" evidence="12">
    <location>
        <begin position="1"/>
        <end position="17"/>
    </location>
</feature>
<dbReference type="Pfam" id="PF13624">
    <property type="entry name" value="SurA_N_3"/>
    <property type="match status" value="1"/>
</dbReference>
<keyword evidence="13" id="KW-0812">Transmembrane</keyword>
<evidence type="ECO:0000259" key="14">
    <source>
        <dbReference type="PROSITE" id="PS50198"/>
    </source>
</evidence>
<comment type="subcellular location">
    <subcellularLocation>
        <location evidence="2">Cell membrane</location>
        <topology evidence="2">Lipid-anchor</topology>
    </subcellularLocation>
</comment>
<dbReference type="Gene3D" id="1.10.4030.10">
    <property type="entry name" value="Porin chaperone SurA, peptide-binding domain"/>
    <property type="match status" value="1"/>
</dbReference>
<dbReference type="PANTHER" id="PTHR47245">
    <property type="entry name" value="PEPTIDYLPROLYL ISOMERASE"/>
    <property type="match status" value="1"/>
</dbReference>
<evidence type="ECO:0000256" key="11">
    <source>
        <dbReference type="HAMAP-Rule" id="MF_01145"/>
    </source>
</evidence>
<comment type="catalytic activity">
    <reaction evidence="1 11">
        <text>[protein]-peptidylproline (omega=180) = [protein]-peptidylproline (omega=0)</text>
        <dbReference type="Rhea" id="RHEA:16237"/>
        <dbReference type="Rhea" id="RHEA-COMP:10747"/>
        <dbReference type="Rhea" id="RHEA-COMP:10748"/>
        <dbReference type="ChEBI" id="CHEBI:83833"/>
        <dbReference type="ChEBI" id="CHEBI:83834"/>
        <dbReference type="EC" id="5.2.1.8"/>
    </reaction>
</comment>
<dbReference type="InterPro" id="IPR023059">
    <property type="entry name" value="Foldase_PrsA"/>
</dbReference>
<dbReference type="Proteomes" id="UP000032633">
    <property type="component" value="Chromosome"/>
</dbReference>
<keyword evidence="6 11" id="KW-0697">Rotamase</keyword>
<dbReference type="SUPFAM" id="SSF54534">
    <property type="entry name" value="FKBP-like"/>
    <property type="match status" value="1"/>
</dbReference>
<evidence type="ECO:0000313" key="15">
    <source>
        <dbReference type="EMBL" id="AJY74485.1"/>
    </source>
</evidence>
<feature type="region of interest" description="Disordered" evidence="12">
    <location>
        <begin position="373"/>
        <end position="399"/>
    </location>
</feature>
<evidence type="ECO:0000256" key="8">
    <source>
        <dbReference type="ARBA" id="ARBA00023139"/>
    </source>
</evidence>
<dbReference type="PROSITE" id="PS50198">
    <property type="entry name" value="PPIC_PPIASE_2"/>
    <property type="match status" value="1"/>
</dbReference>
<dbReference type="RefSeq" id="WP_045669920.1">
    <property type="nucleotide sequence ID" value="NZ_CP011058.1"/>
</dbReference>
<dbReference type="GO" id="GO:0006457">
    <property type="term" value="P:protein folding"/>
    <property type="evidence" value="ECO:0007669"/>
    <property type="project" value="UniProtKB-UniRule"/>
</dbReference>
<dbReference type="GO" id="GO:0005886">
    <property type="term" value="C:plasma membrane"/>
    <property type="evidence" value="ECO:0007669"/>
    <property type="project" value="UniProtKB-SubCell"/>
</dbReference>
<dbReference type="Gene3D" id="3.10.50.40">
    <property type="match status" value="1"/>
</dbReference>
<dbReference type="InterPro" id="IPR050245">
    <property type="entry name" value="PrsA_foldase"/>
</dbReference>
<evidence type="ECO:0000256" key="5">
    <source>
        <dbReference type="ARBA" id="ARBA00022729"/>
    </source>
</evidence>
<dbReference type="PATRIC" id="fig|1126833.4.peg.1704"/>
<comment type="function">
    <text evidence="11">Plays a major role in protein secretion by helping the post-translocational extracellular folding of several secreted proteins.</text>
</comment>
<keyword evidence="13" id="KW-1133">Transmembrane helix</keyword>
<keyword evidence="8" id="KW-0564">Palmitate</keyword>
<evidence type="ECO:0000256" key="9">
    <source>
        <dbReference type="ARBA" id="ARBA00023235"/>
    </source>
</evidence>
<reference evidence="16" key="2">
    <citation type="submission" date="2015-03" db="EMBL/GenBank/DDBJ databases">
        <title>Genome sequence of Paenibacillus beijingensis strain DSM 24997T.</title>
        <authorList>
            <person name="Kwak Y."/>
            <person name="Shin J.-H."/>
        </authorList>
    </citation>
    <scope>NUCLEOTIDE SEQUENCE [LARGE SCALE GENOMIC DNA]</scope>
    <source>
        <strain evidence="16">DSM 24997</strain>
    </source>
</reference>
<keyword evidence="4 11" id="KW-1003">Cell membrane</keyword>
<gene>
    <name evidence="11" type="primary">prsA</name>
    <name evidence="15" type="ORF">VN24_07740</name>
</gene>
<evidence type="ECO:0000256" key="6">
    <source>
        <dbReference type="ARBA" id="ARBA00023110"/>
    </source>
</evidence>
<comment type="similarity">
    <text evidence="3 11">Belongs to the PrsA family.</text>
</comment>
<evidence type="ECO:0000256" key="10">
    <source>
        <dbReference type="ARBA" id="ARBA00023288"/>
    </source>
</evidence>
<dbReference type="GO" id="GO:0003755">
    <property type="term" value="F:peptidyl-prolyl cis-trans isomerase activity"/>
    <property type="evidence" value="ECO:0007669"/>
    <property type="project" value="UniProtKB-UniRule"/>
</dbReference>
<keyword evidence="16" id="KW-1185">Reference proteome</keyword>
<dbReference type="STRING" id="1126833.VN24_07740"/>
<dbReference type="PANTHER" id="PTHR47245:SF1">
    <property type="entry name" value="FOLDASE PROTEIN PRSA"/>
    <property type="match status" value="1"/>
</dbReference>
<keyword evidence="9 11" id="KW-0413">Isomerase</keyword>
<evidence type="ECO:0000256" key="12">
    <source>
        <dbReference type="SAM" id="MobiDB-lite"/>
    </source>
</evidence>
<dbReference type="HOGENOM" id="CLU_034646_5_3_9"/>
<protein>
    <recommendedName>
        <fullName evidence="11">Foldase protein PrsA</fullName>
        <ecNumber evidence="11">5.2.1.8</ecNumber>
    </recommendedName>
</protein>
<dbReference type="InterPro" id="IPR000297">
    <property type="entry name" value="PPIase_PpiC"/>
</dbReference>
<feature type="region of interest" description="Disordered" evidence="12">
    <location>
        <begin position="1"/>
        <end position="80"/>
    </location>
</feature>
<feature type="domain" description="PpiC" evidence="14">
    <location>
        <begin position="235"/>
        <end position="326"/>
    </location>
</feature>
<keyword evidence="7 11" id="KW-0472">Membrane</keyword>
<dbReference type="EC" id="5.2.1.8" evidence="11"/>
<evidence type="ECO:0000256" key="7">
    <source>
        <dbReference type="ARBA" id="ARBA00023136"/>
    </source>
</evidence>
<dbReference type="InterPro" id="IPR046357">
    <property type="entry name" value="PPIase_dom_sf"/>
</dbReference>
<evidence type="ECO:0000256" key="4">
    <source>
        <dbReference type="ARBA" id="ARBA00022475"/>
    </source>
</evidence>
<evidence type="ECO:0000313" key="16">
    <source>
        <dbReference type="Proteomes" id="UP000032633"/>
    </source>
</evidence>
<keyword evidence="10" id="KW-0449">Lipoprotein</keyword>